<dbReference type="PROSITE" id="PS00108">
    <property type="entry name" value="PROTEIN_KINASE_ST"/>
    <property type="match status" value="1"/>
</dbReference>
<dbReference type="PROSITE" id="PS00107">
    <property type="entry name" value="PROTEIN_KINASE_ATP"/>
    <property type="match status" value="1"/>
</dbReference>
<keyword evidence="6 11" id="KW-0067">ATP-binding</keyword>
<feature type="coiled-coil region" evidence="13">
    <location>
        <begin position="139"/>
        <end position="166"/>
    </location>
</feature>
<comment type="similarity">
    <text evidence="7">Belongs to the protein kinase superfamily. Ser/Thr protein kinase family. GCN2 subfamily.</text>
</comment>
<evidence type="ECO:0000259" key="15">
    <source>
        <dbReference type="PROSITE" id="PS50011"/>
    </source>
</evidence>
<feature type="compositionally biased region" description="Polar residues" evidence="14">
    <location>
        <begin position="696"/>
        <end position="706"/>
    </location>
</feature>
<dbReference type="GO" id="GO:0004674">
    <property type="term" value="F:protein serine/threonine kinase activity"/>
    <property type="evidence" value="ECO:0007669"/>
    <property type="project" value="UniProtKB-KW"/>
</dbReference>
<evidence type="ECO:0000256" key="6">
    <source>
        <dbReference type="ARBA" id="ARBA00022840"/>
    </source>
</evidence>
<comment type="caution">
    <text evidence="17">The sequence shown here is derived from an EMBL/GenBank/DDBJ whole genome shotgun (WGS) entry which is preliminary data.</text>
</comment>
<evidence type="ECO:0000256" key="4">
    <source>
        <dbReference type="ARBA" id="ARBA00022741"/>
    </source>
</evidence>
<dbReference type="Pfam" id="PF05773">
    <property type="entry name" value="RWD"/>
    <property type="match status" value="1"/>
</dbReference>
<dbReference type="SUPFAM" id="SSF55681">
    <property type="entry name" value="Class II aaRS and biotin synthetases"/>
    <property type="match status" value="1"/>
</dbReference>
<comment type="catalytic activity">
    <reaction evidence="9">
        <text>L-seryl-[protein] + ATP = O-phospho-L-seryl-[protein] + ADP + H(+)</text>
        <dbReference type="Rhea" id="RHEA:17989"/>
        <dbReference type="Rhea" id="RHEA-COMP:9863"/>
        <dbReference type="Rhea" id="RHEA-COMP:11604"/>
        <dbReference type="ChEBI" id="CHEBI:15378"/>
        <dbReference type="ChEBI" id="CHEBI:29999"/>
        <dbReference type="ChEBI" id="CHEBI:30616"/>
        <dbReference type="ChEBI" id="CHEBI:83421"/>
        <dbReference type="ChEBI" id="CHEBI:456216"/>
        <dbReference type="EC" id="2.7.11.1"/>
    </reaction>
</comment>
<keyword evidence="13" id="KW-0175">Coiled coil</keyword>
<dbReference type="SMART" id="SM00591">
    <property type="entry name" value="RWD"/>
    <property type="match status" value="1"/>
</dbReference>
<dbReference type="GO" id="GO:0005524">
    <property type="term" value="F:ATP binding"/>
    <property type="evidence" value="ECO:0007669"/>
    <property type="project" value="UniProtKB-UniRule"/>
</dbReference>
<protein>
    <recommendedName>
        <fullName evidence="1">non-specific serine/threonine protein kinase</fullName>
        <ecNumber evidence="1">2.7.11.1</ecNumber>
    </recommendedName>
</protein>
<dbReference type="Pfam" id="PF00069">
    <property type="entry name" value="Pkinase"/>
    <property type="match status" value="3"/>
</dbReference>
<dbReference type="EMBL" id="JBDJPC010000005">
    <property type="protein sequence ID" value="KAL1501167.1"/>
    <property type="molecule type" value="Genomic_DNA"/>
</dbReference>
<feature type="region of interest" description="Disordered" evidence="14">
    <location>
        <begin position="636"/>
        <end position="706"/>
    </location>
</feature>
<dbReference type="Gene3D" id="3.30.200.20">
    <property type="entry name" value="Phosphorylase Kinase, domain 1"/>
    <property type="match status" value="1"/>
</dbReference>
<feature type="compositionally biased region" description="Basic and acidic residues" evidence="14">
    <location>
        <begin position="176"/>
        <end position="193"/>
    </location>
</feature>
<dbReference type="Proteomes" id="UP001566132">
    <property type="component" value="Unassembled WGS sequence"/>
</dbReference>
<dbReference type="InterPro" id="IPR045864">
    <property type="entry name" value="aa-tRNA-synth_II/BPL/LPL"/>
</dbReference>
<evidence type="ECO:0000256" key="1">
    <source>
        <dbReference type="ARBA" id="ARBA00012513"/>
    </source>
</evidence>
<feature type="binding site" evidence="11">
    <location>
        <begin position="512"/>
        <end position="520"/>
    </location>
    <ligand>
        <name>ATP</name>
        <dbReference type="ChEBI" id="CHEBI:30616"/>
    </ligand>
</feature>
<feature type="compositionally biased region" description="Polar residues" evidence="14">
    <location>
        <begin position="195"/>
        <end position="206"/>
    </location>
</feature>
<dbReference type="SUPFAM" id="SSF54495">
    <property type="entry name" value="UBC-like"/>
    <property type="match status" value="1"/>
</dbReference>
<keyword evidence="5" id="KW-0418">Kinase</keyword>
<evidence type="ECO:0000256" key="11">
    <source>
        <dbReference type="PIRSR" id="PIRSR000660-2"/>
    </source>
</evidence>
<evidence type="ECO:0000256" key="7">
    <source>
        <dbReference type="ARBA" id="ARBA00037982"/>
    </source>
</evidence>
<dbReference type="InterPro" id="IPR011009">
    <property type="entry name" value="Kinase-like_dom_sf"/>
</dbReference>
<dbReference type="GO" id="GO:0033554">
    <property type="term" value="P:cellular response to stress"/>
    <property type="evidence" value="ECO:0007669"/>
    <property type="project" value="UniProtKB-ARBA"/>
</dbReference>
<comment type="catalytic activity">
    <reaction evidence="8">
        <text>L-threonyl-[protein] + ATP = O-phospho-L-threonyl-[protein] + ADP + H(+)</text>
        <dbReference type="Rhea" id="RHEA:46608"/>
        <dbReference type="Rhea" id="RHEA-COMP:11060"/>
        <dbReference type="Rhea" id="RHEA-COMP:11605"/>
        <dbReference type="ChEBI" id="CHEBI:15378"/>
        <dbReference type="ChEBI" id="CHEBI:30013"/>
        <dbReference type="ChEBI" id="CHEBI:30616"/>
        <dbReference type="ChEBI" id="CHEBI:61977"/>
        <dbReference type="ChEBI" id="CHEBI:456216"/>
        <dbReference type="EC" id="2.7.11.1"/>
    </reaction>
</comment>
<feature type="domain" description="RWD" evidence="16">
    <location>
        <begin position="13"/>
        <end position="127"/>
    </location>
</feature>
<dbReference type="CDD" id="cd23823">
    <property type="entry name" value="RWD_GCN2"/>
    <property type="match status" value="1"/>
</dbReference>
<dbReference type="CDD" id="cd14046">
    <property type="entry name" value="STKc_EIF2AK4_GCN2_rpt2"/>
    <property type="match status" value="1"/>
</dbReference>
<keyword evidence="2" id="KW-0723">Serine/threonine-protein kinase</keyword>
<dbReference type="Gene3D" id="1.10.510.10">
    <property type="entry name" value="Transferase(Phosphotransferase) domain 1"/>
    <property type="match status" value="2"/>
</dbReference>
<dbReference type="InterPro" id="IPR041715">
    <property type="entry name" value="HisRS-like_core"/>
</dbReference>
<evidence type="ECO:0000256" key="10">
    <source>
        <dbReference type="PIRSR" id="PIRSR000660-1"/>
    </source>
</evidence>
<evidence type="ECO:0000256" key="8">
    <source>
        <dbReference type="ARBA" id="ARBA00047899"/>
    </source>
</evidence>
<dbReference type="PIRSF" id="PIRSF000660">
    <property type="entry name" value="Ser/Thr_PK_GCN2"/>
    <property type="match status" value="1"/>
</dbReference>
<dbReference type="InterPro" id="IPR050339">
    <property type="entry name" value="CC_SR_Kinase"/>
</dbReference>
<evidence type="ECO:0000259" key="16">
    <source>
        <dbReference type="PROSITE" id="PS50908"/>
    </source>
</evidence>
<evidence type="ECO:0000256" key="12">
    <source>
        <dbReference type="PROSITE-ProRule" id="PRU10141"/>
    </source>
</evidence>
<keyword evidence="4 11" id="KW-0547">Nucleotide-binding</keyword>
<feature type="active site" description="Proton acceptor" evidence="10">
    <location>
        <position position="766"/>
    </location>
</feature>
<dbReference type="SUPFAM" id="SSF56112">
    <property type="entry name" value="Protein kinase-like (PK-like)"/>
    <property type="match status" value="2"/>
</dbReference>
<dbReference type="PANTHER" id="PTHR11042:SF136">
    <property type="entry name" value="EIF-2-ALPHA KINASE GCN2"/>
    <property type="match status" value="1"/>
</dbReference>
<dbReference type="SMART" id="SM00220">
    <property type="entry name" value="S_TKc"/>
    <property type="match status" value="1"/>
</dbReference>
<dbReference type="InterPro" id="IPR016255">
    <property type="entry name" value="Gcn2"/>
</dbReference>
<proteinExistence type="inferred from homology"/>
<dbReference type="PANTHER" id="PTHR11042">
    <property type="entry name" value="EUKARYOTIC TRANSLATION INITIATION FACTOR 2-ALPHA KINASE EIF2-ALPHA KINASE -RELATED"/>
    <property type="match status" value="1"/>
</dbReference>
<evidence type="ECO:0000256" key="2">
    <source>
        <dbReference type="ARBA" id="ARBA00022527"/>
    </source>
</evidence>
<feature type="binding site" evidence="12">
    <location>
        <position position="536"/>
    </location>
    <ligand>
        <name>ATP</name>
        <dbReference type="ChEBI" id="CHEBI:30616"/>
    </ligand>
</feature>
<dbReference type="PROSITE" id="PS50908">
    <property type="entry name" value="RWD"/>
    <property type="match status" value="1"/>
</dbReference>
<feature type="compositionally biased region" description="Acidic residues" evidence="14">
    <location>
        <begin position="677"/>
        <end position="686"/>
    </location>
</feature>
<dbReference type="InterPro" id="IPR016135">
    <property type="entry name" value="UBQ-conjugating_enzyme/RWD"/>
</dbReference>
<dbReference type="EC" id="2.7.11.1" evidence="1"/>
<evidence type="ECO:0000313" key="17">
    <source>
        <dbReference type="EMBL" id="KAL1501167.1"/>
    </source>
</evidence>
<reference evidence="17 18" key="1">
    <citation type="submission" date="2024-05" db="EMBL/GenBank/DDBJ databases">
        <title>Genetic variation in Jamaican populations of the coffee berry borer (Hypothenemus hampei).</title>
        <authorList>
            <person name="Errbii M."/>
            <person name="Myrie A."/>
        </authorList>
    </citation>
    <scope>NUCLEOTIDE SEQUENCE [LARGE SCALE GENOMIC DNA]</scope>
    <source>
        <strain evidence="17">JA-Hopewell-2020-01-JO</strain>
        <tissue evidence="17">Whole body</tissue>
    </source>
</reference>
<keyword evidence="18" id="KW-1185">Reference proteome</keyword>
<dbReference type="InterPro" id="IPR006575">
    <property type="entry name" value="RWD_dom"/>
</dbReference>
<feature type="domain" description="Protein kinase" evidence="15">
    <location>
        <begin position="234"/>
        <end position="461"/>
    </location>
</feature>
<evidence type="ECO:0000313" key="18">
    <source>
        <dbReference type="Proteomes" id="UP001566132"/>
    </source>
</evidence>
<keyword evidence="3" id="KW-0808">Transferase</keyword>
<evidence type="ECO:0000256" key="14">
    <source>
        <dbReference type="SAM" id="MobiDB-lite"/>
    </source>
</evidence>
<feature type="region of interest" description="Disordered" evidence="14">
    <location>
        <begin position="176"/>
        <end position="209"/>
    </location>
</feature>
<feature type="compositionally biased region" description="Acidic residues" evidence="14">
    <location>
        <begin position="642"/>
        <end position="655"/>
    </location>
</feature>
<accession>A0ABD1EQW9</accession>
<dbReference type="PROSITE" id="PS50011">
    <property type="entry name" value="PROTEIN_KINASE_DOM"/>
    <property type="match status" value="2"/>
</dbReference>
<dbReference type="InterPro" id="IPR000719">
    <property type="entry name" value="Prot_kinase_dom"/>
</dbReference>
<feature type="domain" description="Protein kinase" evidence="15">
    <location>
        <begin position="506"/>
        <end position="920"/>
    </location>
</feature>
<dbReference type="GO" id="GO:0010468">
    <property type="term" value="P:regulation of gene expression"/>
    <property type="evidence" value="ECO:0007669"/>
    <property type="project" value="UniProtKB-ARBA"/>
</dbReference>
<dbReference type="Gene3D" id="3.30.930.10">
    <property type="entry name" value="Bira Bifunctional Protein, Domain 2"/>
    <property type="match status" value="1"/>
</dbReference>
<gene>
    <name evidence="17" type="ORF">ABEB36_006549</name>
</gene>
<organism evidence="17 18">
    <name type="scientific">Hypothenemus hampei</name>
    <name type="common">Coffee berry borer</name>
    <dbReference type="NCBI Taxonomy" id="57062"/>
    <lineage>
        <taxon>Eukaryota</taxon>
        <taxon>Metazoa</taxon>
        <taxon>Ecdysozoa</taxon>
        <taxon>Arthropoda</taxon>
        <taxon>Hexapoda</taxon>
        <taxon>Insecta</taxon>
        <taxon>Pterygota</taxon>
        <taxon>Neoptera</taxon>
        <taxon>Endopterygota</taxon>
        <taxon>Coleoptera</taxon>
        <taxon>Polyphaga</taxon>
        <taxon>Cucujiformia</taxon>
        <taxon>Curculionidae</taxon>
        <taxon>Scolytinae</taxon>
        <taxon>Hypothenemus</taxon>
    </lineage>
</organism>
<name>A0ABD1EQW9_HYPHA</name>
<evidence type="ECO:0000256" key="3">
    <source>
        <dbReference type="ARBA" id="ARBA00022679"/>
    </source>
</evidence>
<sequence>MSFDHTLQVRQNNEFEALQAIYAEDLKDLRTKMPWNRWCPLNLSITLTPQRGSSGNGEVYVKVDLHVICTEKYPDELPQLLLEKSKGISQIFLEELLLQLHQKAEEYKGEEMIFQLCQHVQEFLHRHNKPAMKSFYDEMLQTQKEKKIEEEMQKQLEREALRKEIETRQEMLKSEARLRRDRKRSVSESKMSEEIINSRTSSGNKKNSGKMENCESLNCDHKGISLLDFNGRKVQRGQCRKHMDASVVFKAMDVNSGDWLEVAEWTLSSINGQILKNILSIEQELNYLTRLKHVNLAHYLGFKHDEIGSKIVIYVLKESALGPNCRKKYTDLTLKIDIDYLRYLAKGVLNALDYLHRNNVVYKSLSEDCVMIDENGTVRVSDFSIERRLLDIVHSTHGDYSKKNDIFDFGKLLLTLLGHKWNNGDIPTHLPSDLYDLLDNCLKKDEKQRYTANQLSNHAFFHEALVHSPLDRAQDMEIPRNDSPEIVRSFSNTSTNNGQSRIDNEFEFLEHLGKGAFGEVLKVRNKLDGGYYAIKKIKLGQNNKALNKRKILREVTLLSKQNHENIVRYYTSWIETTTIKGDFEEDSSTVATTPTSSPVKKVVKKNLELTLNDNIEELVASLKNVEISVTFDSKSQVNFESSSEDSSDDDDEDDQPFTAAAADSDSDSIEFEHGSQDEDEDEDDSSKEEKKESIKQTHVPSLNTPSNNKELTVDYLYIQMEFCEKSTLRTAIDNHLYTDENRVWRLFREIVEGLAHIHLQGMIHRDLKPVNIFLDSNDHVKIGDFGLATTIAMRKYGENYQMSKSQALENLREEFDESKTGQVGTALYVAPEMNSAIKALYDQKVDIYSLGIIFFEMCYKPLDTGMERFKILSRLRTKDVVFPEGFAGENERAYELIKWLLNHDISKRPTSRELLQSKYLPPPVSARREFRELINQTLNNQESIDYRYLMNSCFQQYPTAAQDITYDRDPTISAIFKPQNVFKFVKDICVKVFERHGGQILATPLTMPKCKFYEDLDSCVNMMEDSGIIVSLPHDLRVPFARFIAWNNLSLFRRYSVERVYKKQKVFGFLPREFYECAFDIVTPTKGNLQADAEVLFVVYEILNKLPGIRYKNVVIRLNHTDLFKWILLHFGLKDKEKELLHVLQDSKEGKVPKRQLQNFLIQHGLSDSHKNLLFNLLHAEIEMSKISNHFQGITKKRAGEASDLAKSALQELKCIAQNAEALGVQYKFVVAPGACSNMQHYSGMLCQFTCHLKKKKKNHDNKDVVAVGGRYDSLIRHYRNFIEQTDLETADVTQTAVGVSISMDKLVQTIQKECDKSDSLEEIVCSGTNGKQLPKEKTKILKDLWSKGVRGHWMEKVNTVEVQKVLMDLGASCVILLNDNEQCWMMLRSWAKESKERFQERLYSTTEVVDNFEKILDSKLSYSEKSDNEPIVTIMFVTVEKLSSHIRKRLENQVRLQLDSLFKKLTGLIIVIGIKVEANVVRTLAAYLDFDSESQFAKSVQNCITRHSKLKRYLNEICEEIWKARTKETTPTVVLYSLMDNFYKLII</sequence>
<dbReference type="GO" id="GO:0051246">
    <property type="term" value="P:regulation of protein metabolic process"/>
    <property type="evidence" value="ECO:0007669"/>
    <property type="project" value="UniProtKB-ARBA"/>
</dbReference>
<dbReference type="FunFam" id="3.10.110.10:FF:000057">
    <property type="entry name" value="eukaryotic translation initiation factor 2-alpha kinase 4"/>
    <property type="match status" value="1"/>
</dbReference>
<evidence type="ECO:0000256" key="5">
    <source>
        <dbReference type="ARBA" id="ARBA00022777"/>
    </source>
</evidence>
<dbReference type="Pfam" id="PF13393">
    <property type="entry name" value="tRNA-synt_His"/>
    <property type="match status" value="1"/>
</dbReference>
<evidence type="ECO:0000256" key="13">
    <source>
        <dbReference type="SAM" id="Coils"/>
    </source>
</evidence>
<evidence type="ECO:0000256" key="9">
    <source>
        <dbReference type="ARBA" id="ARBA00048679"/>
    </source>
</evidence>
<dbReference type="InterPro" id="IPR008271">
    <property type="entry name" value="Ser/Thr_kinase_AS"/>
</dbReference>
<dbReference type="InterPro" id="IPR017441">
    <property type="entry name" value="Protein_kinase_ATP_BS"/>
</dbReference>
<dbReference type="Gene3D" id="3.10.110.10">
    <property type="entry name" value="Ubiquitin Conjugating Enzyme"/>
    <property type="match status" value="1"/>
</dbReference>
<feature type="binding site" evidence="11">
    <location>
        <position position="535"/>
    </location>
    <ligand>
        <name>ATP</name>
        <dbReference type="ChEBI" id="CHEBI:30616"/>
    </ligand>
</feature>